<dbReference type="PROSITE" id="PS01124">
    <property type="entry name" value="HTH_ARAC_FAMILY_2"/>
    <property type="match status" value="1"/>
</dbReference>
<dbReference type="InterPro" id="IPR037923">
    <property type="entry name" value="HTH-like"/>
</dbReference>
<dbReference type="EMBL" id="JAVDQY010000004">
    <property type="protein sequence ID" value="MDR6528215.1"/>
    <property type="molecule type" value="Genomic_DNA"/>
</dbReference>
<keyword evidence="3" id="KW-0804">Transcription</keyword>
<dbReference type="SMART" id="SM00342">
    <property type="entry name" value="HTH_ARAC"/>
    <property type="match status" value="1"/>
</dbReference>
<dbReference type="InterPro" id="IPR020449">
    <property type="entry name" value="Tscrpt_reg_AraC-type_HTH"/>
</dbReference>
<evidence type="ECO:0000256" key="3">
    <source>
        <dbReference type="ARBA" id="ARBA00023163"/>
    </source>
</evidence>
<dbReference type="PANTHER" id="PTHR43280">
    <property type="entry name" value="ARAC-FAMILY TRANSCRIPTIONAL REGULATOR"/>
    <property type="match status" value="1"/>
</dbReference>
<comment type="caution">
    <text evidence="5">The sequence shown here is derived from an EMBL/GenBank/DDBJ whole genome shotgun (WGS) entry which is preliminary data.</text>
</comment>
<name>A0AAE4C621_9FLAO</name>
<evidence type="ECO:0000313" key="5">
    <source>
        <dbReference type="EMBL" id="MDR6528215.1"/>
    </source>
</evidence>
<sequence length="269" mass="31297">MNPEILYTQDTDRFLAAIPQKNNDYVVLLCLKGNTLVKIGHHSFELGPNMISILSPGKIFSTENPSVDLEVIQLHFDQSFLNKTFVREGIVDELLELNTDYPPVYALDDSFPRVLEKFRSIRNELTEQSAYHLDLVRLITLEILYEYNRACEFCLLGFKKNMNRNYQITYEFKKLVDKNFTHWKTVADYSSFLGITAKHLTEVIKIETGYTALQLIHERLLLESQYLLKHTTCSVKECAYILGFESPSYFTRFFKNNTGSNPNTYRCQP</sequence>
<dbReference type="PANTHER" id="PTHR43280:SF32">
    <property type="entry name" value="TRANSCRIPTIONAL REGULATORY PROTEIN"/>
    <property type="match status" value="1"/>
</dbReference>
<organism evidence="5 6">
    <name type="scientific">Chryseobacterium rhizosphaerae</name>
    <dbReference type="NCBI Taxonomy" id="395937"/>
    <lineage>
        <taxon>Bacteria</taxon>
        <taxon>Pseudomonadati</taxon>
        <taxon>Bacteroidota</taxon>
        <taxon>Flavobacteriia</taxon>
        <taxon>Flavobacteriales</taxon>
        <taxon>Weeksellaceae</taxon>
        <taxon>Chryseobacterium group</taxon>
        <taxon>Chryseobacterium</taxon>
    </lineage>
</organism>
<proteinExistence type="predicted"/>
<dbReference type="Pfam" id="PF12833">
    <property type="entry name" value="HTH_18"/>
    <property type="match status" value="1"/>
</dbReference>
<evidence type="ECO:0000256" key="1">
    <source>
        <dbReference type="ARBA" id="ARBA00023015"/>
    </source>
</evidence>
<dbReference type="RefSeq" id="WP_309947482.1">
    <property type="nucleotide sequence ID" value="NZ_JAVDQY010000004.1"/>
</dbReference>
<dbReference type="SUPFAM" id="SSF51215">
    <property type="entry name" value="Regulatory protein AraC"/>
    <property type="match status" value="1"/>
</dbReference>
<gene>
    <name evidence="5" type="ORF">J2787_003634</name>
</gene>
<dbReference type="Proteomes" id="UP001184861">
    <property type="component" value="Unassembled WGS sequence"/>
</dbReference>
<feature type="domain" description="HTH araC/xylS-type" evidence="4">
    <location>
        <begin position="170"/>
        <end position="268"/>
    </location>
</feature>
<dbReference type="AlphaFoldDB" id="A0AAE4C621"/>
<protein>
    <submittedName>
        <fullName evidence="5">AraC-like DNA-binding protein</fullName>
    </submittedName>
</protein>
<reference evidence="5" key="1">
    <citation type="submission" date="2023-07" db="EMBL/GenBank/DDBJ databases">
        <title>Sorghum-associated microbial communities from plants grown in Nebraska, USA.</title>
        <authorList>
            <person name="Schachtman D."/>
        </authorList>
    </citation>
    <scope>NUCLEOTIDE SEQUENCE</scope>
    <source>
        <strain evidence="5">DS2360</strain>
    </source>
</reference>
<dbReference type="InterPro" id="IPR009057">
    <property type="entry name" value="Homeodomain-like_sf"/>
</dbReference>
<evidence type="ECO:0000313" key="6">
    <source>
        <dbReference type="Proteomes" id="UP001184861"/>
    </source>
</evidence>
<dbReference type="Gene3D" id="1.10.10.60">
    <property type="entry name" value="Homeodomain-like"/>
    <property type="match status" value="1"/>
</dbReference>
<dbReference type="PRINTS" id="PR00032">
    <property type="entry name" value="HTHARAC"/>
</dbReference>
<accession>A0AAE4C621</accession>
<dbReference type="SUPFAM" id="SSF46689">
    <property type="entry name" value="Homeodomain-like"/>
    <property type="match status" value="1"/>
</dbReference>
<keyword evidence="2 5" id="KW-0238">DNA-binding</keyword>
<dbReference type="InterPro" id="IPR018060">
    <property type="entry name" value="HTH_AraC"/>
</dbReference>
<dbReference type="GO" id="GO:0043565">
    <property type="term" value="F:sequence-specific DNA binding"/>
    <property type="evidence" value="ECO:0007669"/>
    <property type="project" value="InterPro"/>
</dbReference>
<evidence type="ECO:0000259" key="4">
    <source>
        <dbReference type="PROSITE" id="PS01124"/>
    </source>
</evidence>
<evidence type="ECO:0000256" key="2">
    <source>
        <dbReference type="ARBA" id="ARBA00023125"/>
    </source>
</evidence>
<keyword evidence="1" id="KW-0805">Transcription regulation</keyword>
<dbReference type="GO" id="GO:0003700">
    <property type="term" value="F:DNA-binding transcription factor activity"/>
    <property type="evidence" value="ECO:0007669"/>
    <property type="project" value="InterPro"/>
</dbReference>